<evidence type="ECO:0000313" key="3">
    <source>
        <dbReference type="EMBL" id="RSX56040.1"/>
    </source>
</evidence>
<reference evidence="3 4" key="1">
    <citation type="submission" date="2018-09" db="EMBL/GenBank/DDBJ databases">
        <title>Characterization of the phylogenetic diversity of five novel species belonging to the genus Bifidobacterium.</title>
        <authorList>
            <person name="Lugli G.A."/>
            <person name="Duranti S."/>
            <person name="Milani C."/>
        </authorList>
    </citation>
    <scope>NUCLEOTIDE SEQUENCE [LARGE SCALE GENOMIC DNA]</scope>
    <source>
        <strain evidence="3 4">2036B</strain>
    </source>
</reference>
<feature type="compositionally biased region" description="Basic and acidic residues" evidence="1">
    <location>
        <begin position="464"/>
        <end position="478"/>
    </location>
</feature>
<dbReference type="PROSITE" id="PS51257">
    <property type="entry name" value="PROKAR_LIPOPROTEIN"/>
    <property type="match status" value="1"/>
</dbReference>
<name>A0A430FT49_9BIFI</name>
<feature type="transmembrane region" description="Helical" evidence="2">
    <location>
        <begin position="429"/>
        <end position="453"/>
    </location>
</feature>
<feature type="transmembrane region" description="Helical" evidence="2">
    <location>
        <begin position="376"/>
        <end position="398"/>
    </location>
</feature>
<comment type="caution">
    <text evidence="3">The sequence shown here is derived from an EMBL/GenBank/DDBJ whole genome shotgun (WGS) entry which is preliminary data.</text>
</comment>
<organism evidence="3 4">
    <name type="scientific">Bifidobacterium dolichotidis</name>
    <dbReference type="NCBI Taxonomy" id="2306976"/>
    <lineage>
        <taxon>Bacteria</taxon>
        <taxon>Bacillati</taxon>
        <taxon>Actinomycetota</taxon>
        <taxon>Actinomycetes</taxon>
        <taxon>Bifidobacteriales</taxon>
        <taxon>Bifidobacteriaceae</taxon>
        <taxon>Bifidobacterium</taxon>
    </lineage>
</organism>
<feature type="transmembrane region" description="Helical" evidence="2">
    <location>
        <begin position="240"/>
        <end position="260"/>
    </location>
</feature>
<feature type="transmembrane region" description="Helical" evidence="2">
    <location>
        <begin position="105"/>
        <end position="127"/>
    </location>
</feature>
<feature type="transmembrane region" description="Helical" evidence="2">
    <location>
        <begin position="133"/>
        <end position="156"/>
    </location>
</feature>
<protein>
    <submittedName>
        <fullName evidence="3">Permease</fullName>
    </submittedName>
</protein>
<evidence type="ECO:0000256" key="2">
    <source>
        <dbReference type="SAM" id="Phobius"/>
    </source>
</evidence>
<feature type="transmembrane region" description="Helical" evidence="2">
    <location>
        <begin position="288"/>
        <end position="307"/>
    </location>
</feature>
<keyword evidence="2" id="KW-1133">Transmembrane helix</keyword>
<feature type="compositionally biased region" description="Polar residues" evidence="1">
    <location>
        <begin position="502"/>
        <end position="512"/>
    </location>
</feature>
<evidence type="ECO:0000313" key="4">
    <source>
        <dbReference type="Proteomes" id="UP000287609"/>
    </source>
</evidence>
<dbReference type="Proteomes" id="UP000287609">
    <property type="component" value="Unassembled WGS sequence"/>
</dbReference>
<dbReference type="InterPro" id="IPR045931">
    <property type="entry name" value="DUF6350"/>
</dbReference>
<sequence length="512" mass="55324">MSKNVVQQCLKGMAAAAITLVVFGLSLGCLIALALLIFSIEESGQNLSQSAVPLTQAVMMLAEGVGYRTDSLIVTIMPLLLTGLMIVLIRAFVLRFKLRSVASWASGVFAWVVLQLIFTHSISYMFIDATFLIIVKLALMYSIGYVWAALPGSKLLERAKTYITSHISEQIRRVCRIAFRCSGIMLGIYAAAGIITAIVWICMDFDNMVRLFTVLNMQTGSRICMSIMALAWLPNLCIWAIAWLFGAEFNIGTLATYSMWQASSKDLPGLPIFGLFPQPVGQDAVRTLFILIPLVTSLVTGLVLFMLRKCFPILRNIHLTSASAPKAPRTASSNAGVDAKPAEAVKEETEKSEDQQSSDQAIAQIKSSGLQQLFNFAYAAGAFCIIAVVVCLVANIVFTLSNGALGEHELAHVGVPVANATNAVAKPTAYGLILAWLIAAVVAAAVFGVRLLLARRATAQTTTEDGKKPSPETHDEKRKSHTPRVVNSNPTMKEHNGDDEPTITTSPRIGLS</sequence>
<feature type="transmembrane region" description="Helical" evidence="2">
    <location>
        <begin position="177"/>
        <end position="201"/>
    </location>
</feature>
<accession>A0A430FT49</accession>
<feature type="compositionally biased region" description="Basic and acidic residues" evidence="1">
    <location>
        <begin position="340"/>
        <end position="354"/>
    </location>
</feature>
<feature type="region of interest" description="Disordered" evidence="1">
    <location>
        <begin position="460"/>
        <end position="512"/>
    </location>
</feature>
<feature type="transmembrane region" description="Helical" evidence="2">
    <location>
        <begin position="213"/>
        <end position="233"/>
    </location>
</feature>
<keyword evidence="4" id="KW-1185">Reference proteome</keyword>
<keyword evidence="2" id="KW-0472">Membrane</keyword>
<feature type="transmembrane region" description="Helical" evidence="2">
    <location>
        <begin position="12"/>
        <end position="40"/>
    </location>
</feature>
<dbReference type="EMBL" id="QXGM01000001">
    <property type="protein sequence ID" value="RSX56040.1"/>
    <property type="molecule type" value="Genomic_DNA"/>
</dbReference>
<feature type="transmembrane region" description="Helical" evidence="2">
    <location>
        <begin position="72"/>
        <end position="93"/>
    </location>
</feature>
<feature type="region of interest" description="Disordered" evidence="1">
    <location>
        <begin position="325"/>
        <end position="358"/>
    </location>
</feature>
<dbReference type="AlphaFoldDB" id="A0A430FT49"/>
<gene>
    <name evidence="3" type="ORF">D2E26_0603</name>
</gene>
<dbReference type="Pfam" id="PF19877">
    <property type="entry name" value="DUF6350"/>
    <property type="match status" value="1"/>
</dbReference>
<keyword evidence="2" id="KW-0812">Transmembrane</keyword>
<proteinExistence type="predicted"/>
<evidence type="ECO:0000256" key="1">
    <source>
        <dbReference type="SAM" id="MobiDB-lite"/>
    </source>
</evidence>